<dbReference type="EMBL" id="GBXM01026815">
    <property type="protein sequence ID" value="JAH81762.1"/>
    <property type="molecule type" value="Transcribed_RNA"/>
</dbReference>
<organism evidence="1">
    <name type="scientific">Anguilla anguilla</name>
    <name type="common">European freshwater eel</name>
    <name type="synonym">Muraena anguilla</name>
    <dbReference type="NCBI Taxonomy" id="7936"/>
    <lineage>
        <taxon>Eukaryota</taxon>
        <taxon>Metazoa</taxon>
        <taxon>Chordata</taxon>
        <taxon>Craniata</taxon>
        <taxon>Vertebrata</taxon>
        <taxon>Euteleostomi</taxon>
        <taxon>Actinopterygii</taxon>
        <taxon>Neopterygii</taxon>
        <taxon>Teleostei</taxon>
        <taxon>Anguilliformes</taxon>
        <taxon>Anguillidae</taxon>
        <taxon>Anguilla</taxon>
    </lineage>
</organism>
<dbReference type="AlphaFoldDB" id="A0A0E9VUP5"/>
<reference evidence="1" key="1">
    <citation type="submission" date="2014-11" db="EMBL/GenBank/DDBJ databases">
        <authorList>
            <person name="Amaro Gonzalez C."/>
        </authorList>
    </citation>
    <scope>NUCLEOTIDE SEQUENCE</scope>
</reference>
<sequence>MYSIDRRQVLIGLSLQLRGQLDWTTLPALHQEIKSKNDSRESLEM</sequence>
<accession>A0A0E9VUP5</accession>
<protein>
    <submittedName>
        <fullName evidence="1">Uncharacterized protein</fullName>
    </submittedName>
</protein>
<evidence type="ECO:0000313" key="1">
    <source>
        <dbReference type="EMBL" id="JAH81762.1"/>
    </source>
</evidence>
<name>A0A0E9VUP5_ANGAN</name>
<reference evidence="1" key="2">
    <citation type="journal article" date="2015" name="Fish Shellfish Immunol.">
        <title>Early steps in the European eel (Anguilla anguilla)-Vibrio vulnificus interaction in the gills: Role of the RtxA13 toxin.</title>
        <authorList>
            <person name="Callol A."/>
            <person name="Pajuelo D."/>
            <person name="Ebbesson L."/>
            <person name="Teles M."/>
            <person name="MacKenzie S."/>
            <person name="Amaro C."/>
        </authorList>
    </citation>
    <scope>NUCLEOTIDE SEQUENCE</scope>
</reference>
<proteinExistence type="predicted"/>